<keyword evidence="6" id="KW-1185">Reference proteome</keyword>
<proteinExistence type="predicted"/>
<keyword evidence="1" id="KW-0285">Flavoprotein</keyword>
<reference evidence="5" key="2">
    <citation type="submission" date="2022-05" db="EMBL/GenBank/DDBJ databases">
        <authorList>
            <person name="Kim J.-S."/>
            <person name="Lee K."/>
            <person name="Suh M."/>
            <person name="Eom M."/>
            <person name="Kim J.-S."/>
            <person name="Kim D.-S."/>
            <person name="Ko S.-H."/>
            <person name="Shin Y."/>
            <person name="Lee J.-S."/>
        </authorList>
    </citation>
    <scope>NUCLEOTIDE SEQUENCE</scope>
    <source>
        <strain evidence="5">N237</strain>
    </source>
</reference>
<feature type="domain" description="FAD/NAD(P)-binding" evidence="4">
    <location>
        <begin position="4"/>
        <end position="282"/>
    </location>
</feature>
<reference evidence="5" key="1">
    <citation type="journal article" date="2018" name="Int. J. Syst. Evol. Microbiol.">
        <title>Jatrophihabitans telluris sp. nov., isolated from sediment soil of lava forest wetlands and the emended description of the genus Jatrophihabitans.</title>
        <authorList>
            <person name="Lee K.C."/>
            <person name="Suh M.K."/>
            <person name="Eom M.K."/>
            <person name="Kim K.K."/>
            <person name="Kim J.S."/>
            <person name="Kim D.S."/>
            <person name="Ko S.H."/>
            <person name="Shin Y.K."/>
            <person name="Lee J.S."/>
        </authorList>
    </citation>
    <scope>NUCLEOTIDE SEQUENCE</scope>
    <source>
        <strain evidence="5">N237</strain>
    </source>
</reference>
<dbReference type="InterPro" id="IPR036188">
    <property type="entry name" value="FAD/NAD-bd_sf"/>
</dbReference>
<evidence type="ECO:0000256" key="2">
    <source>
        <dbReference type="ARBA" id="ARBA00023002"/>
    </source>
</evidence>
<dbReference type="Proteomes" id="UP001056336">
    <property type="component" value="Chromosome"/>
</dbReference>
<evidence type="ECO:0000256" key="3">
    <source>
        <dbReference type="ARBA" id="ARBA00048132"/>
    </source>
</evidence>
<evidence type="ECO:0000259" key="4">
    <source>
        <dbReference type="Pfam" id="PF07992"/>
    </source>
</evidence>
<accession>A0ABY4QVC5</accession>
<dbReference type="PRINTS" id="PR00469">
    <property type="entry name" value="PNDRDTASEII"/>
</dbReference>
<name>A0ABY4QVC5_9ACTN</name>
<gene>
    <name evidence="5" type="ORF">M6D93_12240</name>
</gene>
<sequence length="314" mass="33717">MSDYDITIIGSGAAGLSAALVLSRARRRVLVLDGGTPRNAPAAHMHGFLSRDGVPPADLLDAGREEIARYGAQIREARATSLVPDGADRIWVITEDGGRIRTRRVLVATGLRDELPQIPGLADRWARDVLHCPYCHGWEVANQRLGVLGWSPEAPRYAQIVRQWSTDITYLASPDNNLSVADRAAMTARGITVIDAAIAALVIDDDRLRGVELDDGCVTGIDALFVPPRFVPHSDLLRELGAEFDPRGWIAVDPTGRTSARNVWAAGNVVDPRAQVITAAGQGSAAAIAINADLIDEDVRVALDVTRHGLLPTN</sequence>
<dbReference type="Gene3D" id="3.50.50.60">
    <property type="entry name" value="FAD/NAD(P)-binding domain"/>
    <property type="match status" value="2"/>
</dbReference>
<evidence type="ECO:0000313" key="5">
    <source>
        <dbReference type="EMBL" id="UQX87072.1"/>
    </source>
</evidence>
<dbReference type="SUPFAM" id="SSF51905">
    <property type="entry name" value="FAD/NAD(P)-binding domain"/>
    <property type="match status" value="1"/>
</dbReference>
<dbReference type="PANTHER" id="PTHR48105">
    <property type="entry name" value="THIOREDOXIN REDUCTASE 1-RELATED-RELATED"/>
    <property type="match status" value="1"/>
</dbReference>
<dbReference type="EMBL" id="CP097332">
    <property type="protein sequence ID" value="UQX87072.1"/>
    <property type="molecule type" value="Genomic_DNA"/>
</dbReference>
<dbReference type="PRINTS" id="PR00368">
    <property type="entry name" value="FADPNR"/>
</dbReference>
<comment type="catalytic activity">
    <reaction evidence="3">
        <text>[thioredoxin]-dithiol + NADP(+) = [thioredoxin]-disulfide + NADPH + H(+)</text>
        <dbReference type="Rhea" id="RHEA:20345"/>
        <dbReference type="Rhea" id="RHEA-COMP:10698"/>
        <dbReference type="Rhea" id="RHEA-COMP:10700"/>
        <dbReference type="ChEBI" id="CHEBI:15378"/>
        <dbReference type="ChEBI" id="CHEBI:29950"/>
        <dbReference type="ChEBI" id="CHEBI:50058"/>
        <dbReference type="ChEBI" id="CHEBI:57783"/>
        <dbReference type="ChEBI" id="CHEBI:58349"/>
        <dbReference type="EC" id="1.8.1.9"/>
    </reaction>
</comment>
<dbReference type="RefSeq" id="WP_249769509.1">
    <property type="nucleotide sequence ID" value="NZ_CP097332.1"/>
</dbReference>
<dbReference type="InterPro" id="IPR023753">
    <property type="entry name" value="FAD/NAD-binding_dom"/>
</dbReference>
<organism evidence="5 6">
    <name type="scientific">Jatrophihabitans telluris</name>
    <dbReference type="NCBI Taxonomy" id="2038343"/>
    <lineage>
        <taxon>Bacteria</taxon>
        <taxon>Bacillati</taxon>
        <taxon>Actinomycetota</taxon>
        <taxon>Actinomycetes</taxon>
        <taxon>Jatrophihabitantales</taxon>
        <taxon>Jatrophihabitantaceae</taxon>
        <taxon>Jatrophihabitans</taxon>
    </lineage>
</organism>
<protein>
    <submittedName>
        <fullName evidence="5">NAD(P)/FAD-dependent oxidoreductase</fullName>
    </submittedName>
</protein>
<dbReference type="InterPro" id="IPR050097">
    <property type="entry name" value="Ferredoxin-NADP_redctase_2"/>
</dbReference>
<evidence type="ECO:0000256" key="1">
    <source>
        <dbReference type="ARBA" id="ARBA00022630"/>
    </source>
</evidence>
<keyword evidence="2" id="KW-0560">Oxidoreductase</keyword>
<evidence type="ECO:0000313" key="6">
    <source>
        <dbReference type="Proteomes" id="UP001056336"/>
    </source>
</evidence>
<dbReference type="Pfam" id="PF07992">
    <property type="entry name" value="Pyr_redox_2"/>
    <property type="match status" value="1"/>
</dbReference>